<feature type="compositionally biased region" description="Basic and acidic residues" evidence="5">
    <location>
        <begin position="345"/>
        <end position="358"/>
    </location>
</feature>
<dbReference type="GO" id="GO:0043625">
    <property type="term" value="C:delta DNA polymerase complex"/>
    <property type="evidence" value="ECO:0007669"/>
    <property type="project" value="InterPro"/>
</dbReference>
<dbReference type="GO" id="GO:0006271">
    <property type="term" value="P:DNA strand elongation involved in DNA replication"/>
    <property type="evidence" value="ECO:0007669"/>
    <property type="project" value="TreeGrafter"/>
</dbReference>
<keyword evidence="7" id="KW-1185">Reference proteome</keyword>
<dbReference type="GO" id="GO:0003887">
    <property type="term" value="F:DNA-directed DNA polymerase activity"/>
    <property type="evidence" value="ECO:0007669"/>
    <property type="project" value="TreeGrafter"/>
</dbReference>
<feature type="compositionally biased region" description="Basic and acidic residues" evidence="5">
    <location>
        <begin position="367"/>
        <end position="381"/>
    </location>
</feature>
<organism evidence="6 7">
    <name type="scientific">Lobosporangium transversale</name>
    <dbReference type="NCBI Taxonomy" id="64571"/>
    <lineage>
        <taxon>Eukaryota</taxon>
        <taxon>Fungi</taxon>
        <taxon>Fungi incertae sedis</taxon>
        <taxon>Mucoromycota</taxon>
        <taxon>Mortierellomycotina</taxon>
        <taxon>Mortierellomycetes</taxon>
        <taxon>Mortierellales</taxon>
        <taxon>Mortierellaceae</taxon>
        <taxon>Lobosporangium</taxon>
    </lineage>
</organism>
<dbReference type="Gene3D" id="3.90.1030.20">
    <property type="entry name" value="DNA polymerase delta, p66 (Cdc27) subunit, wHTH domain"/>
    <property type="match status" value="1"/>
</dbReference>
<feature type="region of interest" description="Disordered" evidence="5">
    <location>
        <begin position="397"/>
        <end position="420"/>
    </location>
</feature>
<feature type="compositionally biased region" description="Basic and acidic residues" evidence="5">
    <location>
        <begin position="251"/>
        <end position="261"/>
    </location>
</feature>
<dbReference type="InterPro" id="IPR041913">
    <property type="entry name" value="POLD3_sf"/>
</dbReference>
<evidence type="ECO:0000256" key="3">
    <source>
        <dbReference type="ARBA" id="ARBA00022705"/>
    </source>
</evidence>
<feature type="compositionally biased region" description="Low complexity" evidence="5">
    <location>
        <begin position="210"/>
        <end position="230"/>
    </location>
</feature>
<evidence type="ECO:0000256" key="5">
    <source>
        <dbReference type="SAM" id="MobiDB-lite"/>
    </source>
</evidence>
<dbReference type="OrthoDB" id="514823at2759"/>
<dbReference type="GO" id="GO:1904161">
    <property type="term" value="P:DNA synthesis involved in UV-damage excision repair"/>
    <property type="evidence" value="ECO:0007669"/>
    <property type="project" value="TreeGrafter"/>
</dbReference>
<feature type="region of interest" description="Disordered" evidence="5">
    <location>
        <begin position="447"/>
        <end position="510"/>
    </location>
</feature>
<dbReference type="GO" id="GO:0006297">
    <property type="term" value="P:nucleotide-excision repair, DNA gap filling"/>
    <property type="evidence" value="ECO:0007669"/>
    <property type="project" value="TreeGrafter"/>
</dbReference>
<proteinExistence type="predicted"/>
<name>A0A1Y2GD49_9FUNG</name>
<feature type="compositionally biased region" description="Polar residues" evidence="5">
    <location>
        <begin position="498"/>
        <end position="510"/>
    </location>
</feature>
<dbReference type="AlphaFoldDB" id="A0A1Y2GD49"/>
<feature type="region of interest" description="Disordered" evidence="5">
    <location>
        <begin position="150"/>
        <end position="275"/>
    </location>
</feature>
<evidence type="ECO:0000256" key="4">
    <source>
        <dbReference type="ARBA" id="ARBA00023242"/>
    </source>
</evidence>
<accession>A0A1Y2GD49</accession>
<feature type="region of interest" description="Disordered" evidence="5">
    <location>
        <begin position="367"/>
        <end position="386"/>
    </location>
</feature>
<comment type="subcellular location">
    <subcellularLocation>
        <location evidence="1">Nucleus</location>
    </subcellularLocation>
</comment>
<keyword evidence="4" id="KW-0539">Nucleus</keyword>
<feature type="compositionally biased region" description="Acidic residues" evidence="5">
    <location>
        <begin position="315"/>
        <end position="324"/>
    </location>
</feature>
<feature type="compositionally biased region" description="Low complexity" evidence="5">
    <location>
        <begin position="472"/>
        <end position="484"/>
    </location>
</feature>
<dbReference type="Proteomes" id="UP000193648">
    <property type="component" value="Unassembled WGS sequence"/>
</dbReference>
<dbReference type="PANTHER" id="PTHR17598:SF13">
    <property type="entry name" value="DNA POLYMERASE DELTA SUBUNIT 3"/>
    <property type="match status" value="1"/>
</dbReference>
<dbReference type="Pfam" id="PF09507">
    <property type="entry name" value="CDC27"/>
    <property type="match status" value="1"/>
</dbReference>
<reference evidence="6 7" key="1">
    <citation type="submission" date="2016-07" db="EMBL/GenBank/DDBJ databases">
        <title>Pervasive Adenine N6-methylation of Active Genes in Fungi.</title>
        <authorList>
            <consortium name="DOE Joint Genome Institute"/>
            <person name="Mondo S.J."/>
            <person name="Dannebaum R.O."/>
            <person name="Kuo R.C."/>
            <person name="Labutti K."/>
            <person name="Haridas S."/>
            <person name="Kuo A."/>
            <person name="Salamov A."/>
            <person name="Ahrendt S.R."/>
            <person name="Lipzen A."/>
            <person name="Sullivan W."/>
            <person name="Andreopoulos W.B."/>
            <person name="Clum A."/>
            <person name="Lindquist E."/>
            <person name="Daum C."/>
            <person name="Ramamoorthy G.K."/>
            <person name="Gryganskyi A."/>
            <person name="Culley D."/>
            <person name="Magnuson J.K."/>
            <person name="James T.Y."/>
            <person name="O'Malley M.A."/>
            <person name="Stajich J.E."/>
            <person name="Spatafora J.W."/>
            <person name="Visel A."/>
            <person name="Grigoriev I.V."/>
        </authorList>
    </citation>
    <scope>NUCLEOTIDE SEQUENCE [LARGE SCALE GENOMIC DNA]</scope>
    <source>
        <strain evidence="6 7">NRRL 3116</strain>
    </source>
</reference>
<dbReference type="STRING" id="64571.A0A1Y2GD49"/>
<dbReference type="PANTHER" id="PTHR17598">
    <property type="entry name" value="DNA POLYMERASE DELTA SUBUNIT 3"/>
    <property type="match status" value="1"/>
</dbReference>
<feature type="region of interest" description="Disordered" evidence="5">
    <location>
        <begin position="313"/>
        <end position="358"/>
    </location>
</feature>
<feature type="compositionally biased region" description="Low complexity" evidence="5">
    <location>
        <begin position="150"/>
        <end position="169"/>
    </location>
</feature>
<dbReference type="InterPro" id="IPR019038">
    <property type="entry name" value="POLD3"/>
</dbReference>
<dbReference type="GeneID" id="33570018"/>
<evidence type="ECO:0000256" key="2">
    <source>
        <dbReference type="ARBA" id="ARBA00017589"/>
    </source>
</evidence>
<evidence type="ECO:0000313" key="7">
    <source>
        <dbReference type="Proteomes" id="UP000193648"/>
    </source>
</evidence>
<dbReference type="RefSeq" id="XP_021876594.1">
    <property type="nucleotide sequence ID" value="XM_022028175.1"/>
</dbReference>
<dbReference type="EMBL" id="MCFF01000056">
    <property type="protein sequence ID" value="ORZ04548.1"/>
    <property type="molecule type" value="Genomic_DNA"/>
</dbReference>
<evidence type="ECO:0000256" key="1">
    <source>
        <dbReference type="ARBA" id="ARBA00004123"/>
    </source>
</evidence>
<comment type="caution">
    <text evidence="6">The sequence shown here is derived from an EMBL/GenBank/DDBJ whole genome shotgun (WGS) entry which is preliminary data.</text>
</comment>
<protein>
    <recommendedName>
        <fullName evidence="2">DNA polymerase delta subunit 3</fullName>
    </recommendedName>
</protein>
<evidence type="ECO:0000313" key="6">
    <source>
        <dbReference type="EMBL" id="ORZ04548.1"/>
    </source>
</evidence>
<dbReference type="InParanoid" id="A0A1Y2GD49"/>
<gene>
    <name evidence="6" type="ORF">BCR41DRAFT_389907</name>
</gene>
<sequence length="510" mass="56277">MTTDIENQTMELLTTIVEDEQKNVTYRWLSRSMGYSVNIAKQFMESYLATVGKGKVHASYYVARQDPQTGNRAISLISHKDLEDARNDTTVTGYHIYSLEPSPLKDLSILSVVNSEANILQSGKDISMYRIVYSDEASVPEPSKEALRSSASVSVVQSQKPSPSSSAASIAEQPLTGGPLTMRSTSKKATPAPTAGKSSMMNFFGKAGNSTPKLTTASTALSSTSSDSATNPIPQKRKADPLTVLNTYNDKSARDAVHGSNEEIDSEEERDRRLALSSRLDQSLKKSSTHLGEPPVDLDINALKKRQRSARLLAMDDDDEFEQEEDKKKSSLSTDEDDEESLEALSKEAREALEEEKEKHRLALEKMMLKESEPVENHRLEDEDSEMIDVEAMDEDNIGSSASSPRHVESKAALNQEPRTRRVRGFRMVVKRKTFRNERGYMVTEDVVEKEPYSEDEAIPEDIPAPAPVPAPAASKPPKSAGAVRGKNETLPKKKAGTGNQSLLNFFSKK</sequence>
<keyword evidence="3" id="KW-0235">DNA replication</keyword>